<dbReference type="Proteomes" id="UP000006911">
    <property type="component" value="Unassembled WGS sequence"/>
</dbReference>
<protein>
    <submittedName>
        <fullName evidence="1">(Perigord truffle) hypothetical protein</fullName>
    </submittedName>
</protein>
<dbReference type="KEGG" id="tml:GSTUM_00006880001"/>
<dbReference type="RefSeq" id="XP_002839068.1">
    <property type="nucleotide sequence ID" value="XM_002839022.1"/>
</dbReference>
<dbReference type="EMBL" id="FN430208">
    <property type="protein sequence ID" value="CAZ83259.1"/>
    <property type="molecule type" value="Genomic_DNA"/>
</dbReference>
<dbReference type="GeneID" id="9188207"/>
<accession>D5GFG6</accession>
<reference evidence="1 2" key="1">
    <citation type="journal article" date="2010" name="Nature">
        <title>Perigord black truffle genome uncovers evolutionary origins and mechanisms of symbiosis.</title>
        <authorList>
            <person name="Martin F."/>
            <person name="Kohler A."/>
            <person name="Murat C."/>
            <person name="Balestrini R."/>
            <person name="Coutinho P.M."/>
            <person name="Jaillon O."/>
            <person name="Montanini B."/>
            <person name="Morin E."/>
            <person name="Noel B."/>
            <person name="Percudani R."/>
            <person name="Porcel B."/>
            <person name="Rubini A."/>
            <person name="Amicucci A."/>
            <person name="Amselem J."/>
            <person name="Anthouard V."/>
            <person name="Arcioni S."/>
            <person name="Artiguenave F."/>
            <person name="Aury J.M."/>
            <person name="Ballario P."/>
            <person name="Bolchi A."/>
            <person name="Brenna A."/>
            <person name="Brun A."/>
            <person name="Buee M."/>
            <person name="Cantarel B."/>
            <person name="Chevalier G."/>
            <person name="Couloux A."/>
            <person name="Da Silva C."/>
            <person name="Denoeud F."/>
            <person name="Duplessis S."/>
            <person name="Ghignone S."/>
            <person name="Hilselberger B."/>
            <person name="Iotti M."/>
            <person name="Marcais B."/>
            <person name="Mello A."/>
            <person name="Miranda M."/>
            <person name="Pacioni G."/>
            <person name="Quesneville H."/>
            <person name="Riccioni C."/>
            <person name="Ruotolo R."/>
            <person name="Splivallo R."/>
            <person name="Stocchi V."/>
            <person name="Tisserant E."/>
            <person name="Viscomi A.R."/>
            <person name="Zambonelli A."/>
            <person name="Zampieri E."/>
            <person name="Henrissat B."/>
            <person name="Lebrun M.H."/>
            <person name="Paolocci F."/>
            <person name="Bonfante P."/>
            <person name="Ottonello S."/>
            <person name="Wincker P."/>
        </authorList>
    </citation>
    <scope>NUCLEOTIDE SEQUENCE [LARGE SCALE GENOMIC DNA]</scope>
    <source>
        <strain evidence="1 2">Mel28</strain>
    </source>
</reference>
<gene>
    <name evidence="1" type="ORF">GSTUM_00006880001</name>
</gene>
<evidence type="ECO:0000313" key="2">
    <source>
        <dbReference type="Proteomes" id="UP000006911"/>
    </source>
</evidence>
<proteinExistence type="predicted"/>
<evidence type="ECO:0000313" key="1">
    <source>
        <dbReference type="EMBL" id="CAZ83259.1"/>
    </source>
</evidence>
<name>D5GFG6_TUBMM</name>
<organism evidence="1 2">
    <name type="scientific">Tuber melanosporum (strain Mel28)</name>
    <name type="common">Perigord black truffle</name>
    <dbReference type="NCBI Taxonomy" id="656061"/>
    <lineage>
        <taxon>Eukaryota</taxon>
        <taxon>Fungi</taxon>
        <taxon>Dikarya</taxon>
        <taxon>Ascomycota</taxon>
        <taxon>Pezizomycotina</taxon>
        <taxon>Pezizomycetes</taxon>
        <taxon>Pezizales</taxon>
        <taxon>Tuberaceae</taxon>
        <taxon>Tuber</taxon>
    </lineage>
</organism>
<keyword evidence="2" id="KW-1185">Reference proteome</keyword>
<dbReference type="AlphaFoldDB" id="D5GFG6"/>
<sequence>MSYVLVRMFQQLGSVESGQKEEQYQNCNIVLSPGTGVPVSFKPAGFP</sequence>
<dbReference type="InParanoid" id="D5GFG6"/>
<dbReference type="HOGENOM" id="CLU_3175716_0_0_1"/>